<sequence length="132" mass="14343">MVYTEPMARAVVEPAVRELMHQCADGQEPSTTVTFRGDGFNMCAHIRARIAVPGQIKVSLACWVVNMDTARYFGSTPPSEDEARLPPEGIATPDESLTSRVIGHLATRMNALDTPQPDDDGHLVITVPLASR</sequence>
<keyword evidence="3" id="KW-1185">Reference proteome</keyword>
<dbReference type="Proteomes" id="UP000622166">
    <property type="component" value="Unassembled WGS sequence"/>
</dbReference>
<gene>
    <name evidence="2" type="ORF">GCM10010365_74510</name>
</gene>
<evidence type="ECO:0000256" key="1">
    <source>
        <dbReference type="SAM" id="MobiDB-lite"/>
    </source>
</evidence>
<reference evidence="2" key="1">
    <citation type="journal article" date="2014" name="Int. J. Syst. Evol. Microbiol.">
        <title>Complete genome sequence of Corynebacterium casei LMG S-19264T (=DSM 44701T), isolated from a smear-ripened cheese.</title>
        <authorList>
            <consortium name="US DOE Joint Genome Institute (JGI-PGF)"/>
            <person name="Walter F."/>
            <person name="Albersmeier A."/>
            <person name="Kalinowski J."/>
            <person name="Ruckert C."/>
        </authorList>
    </citation>
    <scope>NUCLEOTIDE SEQUENCE</scope>
    <source>
        <strain evidence="2">JCM 4815</strain>
    </source>
</reference>
<organism evidence="2 3">
    <name type="scientific">Streptomyces poonensis</name>
    <dbReference type="NCBI Taxonomy" id="68255"/>
    <lineage>
        <taxon>Bacteria</taxon>
        <taxon>Bacillati</taxon>
        <taxon>Actinomycetota</taxon>
        <taxon>Actinomycetes</taxon>
        <taxon>Kitasatosporales</taxon>
        <taxon>Streptomycetaceae</taxon>
        <taxon>Streptomyces</taxon>
    </lineage>
</organism>
<proteinExistence type="predicted"/>
<evidence type="ECO:0000313" key="3">
    <source>
        <dbReference type="Proteomes" id="UP000622166"/>
    </source>
</evidence>
<dbReference type="AlphaFoldDB" id="A0A918QE62"/>
<protein>
    <submittedName>
        <fullName evidence="2">Uncharacterized protein</fullName>
    </submittedName>
</protein>
<reference evidence="2" key="2">
    <citation type="submission" date="2020-09" db="EMBL/GenBank/DDBJ databases">
        <authorList>
            <person name="Sun Q."/>
            <person name="Ohkuma M."/>
        </authorList>
    </citation>
    <scope>NUCLEOTIDE SEQUENCE</scope>
    <source>
        <strain evidence="2">JCM 4815</strain>
    </source>
</reference>
<comment type="caution">
    <text evidence="2">The sequence shown here is derived from an EMBL/GenBank/DDBJ whole genome shotgun (WGS) entry which is preliminary data.</text>
</comment>
<accession>A0A918QE62</accession>
<name>A0A918QE62_9ACTN</name>
<feature type="region of interest" description="Disordered" evidence="1">
    <location>
        <begin position="74"/>
        <end position="94"/>
    </location>
</feature>
<evidence type="ECO:0000313" key="2">
    <source>
        <dbReference type="EMBL" id="GGZ42860.1"/>
    </source>
</evidence>
<dbReference type="EMBL" id="BMVW01000028">
    <property type="protein sequence ID" value="GGZ42860.1"/>
    <property type="molecule type" value="Genomic_DNA"/>
</dbReference>